<dbReference type="AlphaFoldDB" id="A0A2N3N2T9"/>
<keyword evidence="6" id="KW-0378">Hydrolase</keyword>
<evidence type="ECO:0000259" key="10">
    <source>
        <dbReference type="Pfam" id="PF05572"/>
    </source>
</evidence>
<dbReference type="PANTHER" id="PTHR47466:SF1">
    <property type="entry name" value="METALLOPROTEASE MEP1 (AFU_ORTHOLOGUE AFUA_1G07730)-RELATED"/>
    <property type="match status" value="1"/>
</dbReference>
<gene>
    <name evidence="11" type="ORF">jhhlp_006829</name>
</gene>
<sequence length="301" mass="33277">SPFSAGPTLAFILLPPNPFFRPSMNLTKVVNLGLAAGAAMAAGRQCGTEAPTEENFRIAKMIAERIGTQRVASLASAEPINVDIYAHVVSGANNSYAGWISNDTVHEQVKVLNEDYNKTGFSFTLKDVDWTINTTWTVNSEPMEMKRALRKGSYKDLNIYFLANIDGNLGYSYYPTAVEKGSNDFYRDGCVILASSTPGGRLTNYNMGKTATHEVGHWFGLFHTFNGGCSDVDGDYVSDTPAQMNGTEGCPASRDSCPDKEGLDPIHNYMDYSYDSCMEEFTEGQIQRMRTYWEQFRADAE</sequence>
<proteinExistence type="inferred from homology"/>
<keyword evidence="7" id="KW-0862">Zinc</keyword>
<dbReference type="VEuPathDB" id="FungiDB:jhhlp_006829"/>
<evidence type="ECO:0000256" key="3">
    <source>
        <dbReference type="ARBA" id="ARBA00022670"/>
    </source>
</evidence>
<dbReference type="Proteomes" id="UP000233524">
    <property type="component" value="Unassembled WGS sequence"/>
</dbReference>
<dbReference type="Gene3D" id="3.40.390.10">
    <property type="entry name" value="Collagenase (Catalytic Domain)"/>
    <property type="match status" value="1"/>
</dbReference>
<keyword evidence="3" id="KW-0645">Protease</keyword>
<dbReference type="OrthoDB" id="536211at2759"/>
<keyword evidence="4" id="KW-0479">Metal-binding</keyword>
<accession>A0A2N3N2T9</accession>
<dbReference type="InParanoid" id="A0A2N3N2T9"/>
<dbReference type="InterPro" id="IPR008754">
    <property type="entry name" value="Peptidase_M43"/>
</dbReference>
<evidence type="ECO:0000256" key="8">
    <source>
        <dbReference type="ARBA" id="ARBA00023049"/>
    </source>
</evidence>
<dbReference type="GO" id="GO:0046872">
    <property type="term" value="F:metal ion binding"/>
    <property type="evidence" value="ECO:0007669"/>
    <property type="project" value="UniProtKB-KW"/>
</dbReference>
<evidence type="ECO:0000256" key="5">
    <source>
        <dbReference type="ARBA" id="ARBA00022729"/>
    </source>
</evidence>
<keyword evidence="5" id="KW-0732">Signal</keyword>
<evidence type="ECO:0000313" key="11">
    <source>
        <dbReference type="EMBL" id="PKS06755.1"/>
    </source>
</evidence>
<evidence type="ECO:0000256" key="1">
    <source>
        <dbReference type="ARBA" id="ARBA00003174"/>
    </source>
</evidence>
<reference evidence="11 12" key="1">
    <citation type="journal article" date="2017" name="G3 (Bethesda)">
        <title>First Draft Genome Sequence of the Pathogenic Fungus Lomentospora prolificans (Formerly Scedosporium prolificans).</title>
        <authorList>
            <person name="Luo R."/>
            <person name="Zimin A."/>
            <person name="Workman R."/>
            <person name="Fan Y."/>
            <person name="Pertea G."/>
            <person name="Grossman N."/>
            <person name="Wear M.P."/>
            <person name="Jia B."/>
            <person name="Miller H."/>
            <person name="Casadevall A."/>
            <person name="Timp W."/>
            <person name="Zhang S.X."/>
            <person name="Salzberg S.L."/>
        </authorList>
    </citation>
    <scope>NUCLEOTIDE SEQUENCE [LARGE SCALE GENOMIC DNA]</scope>
    <source>
        <strain evidence="11 12">JHH-5317</strain>
    </source>
</reference>
<evidence type="ECO:0000256" key="6">
    <source>
        <dbReference type="ARBA" id="ARBA00022801"/>
    </source>
</evidence>
<protein>
    <recommendedName>
        <fullName evidence="10">Peptidase M43 pregnancy-associated plasma-A domain-containing protein</fullName>
    </recommendedName>
</protein>
<name>A0A2N3N2T9_9PEZI</name>
<dbReference type="Pfam" id="PF05572">
    <property type="entry name" value="Peptidase_M43"/>
    <property type="match status" value="1"/>
</dbReference>
<comment type="similarity">
    <text evidence="2">Belongs to the peptidase M43B family.</text>
</comment>
<dbReference type="EMBL" id="NLAX01001033">
    <property type="protein sequence ID" value="PKS06755.1"/>
    <property type="molecule type" value="Genomic_DNA"/>
</dbReference>
<dbReference type="GO" id="GO:0008237">
    <property type="term" value="F:metallopeptidase activity"/>
    <property type="evidence" value="ECO:0007669"/>
    <property type="project" value="UniProtKB-KW"/>
</dbReference>
<organism evidence="11 12">
    <name type="scientific">Lomentospora prolificans</name>
    <dbReference type="NCBI Taxonomy" id="41688"/>
    <lineage>
        <taxon>Eukaryota</taxon>
        <taxon>Fungi</taxon>
        <taxon>Dikarya</taxon>
        <taxon>Ascomycota</taxon>
        <taxon>Pezizomycotina</taxon>
        <taxon>Sordariomycetes</taxon>
        <taxon>Hypocreomycetidae</taxon>
        <taxon>Microascales</taxon>
        <taxon>Microascaceae</taxon>
        <taxon>Lomentospora</taxon>
    </lineage>
</organism>
<comment type="function">
    <text evidence="1">Secreted metalloproteinase that allows assimilation of proteinaceous substrates.</text>
</comment>
<evidence type="ECO:0000313" key="12">
    <source>
        <dbReference type="Proteomes" id="UP000233524"/>
    </source>
</evidence>
<keyword evidence="9" id="KW-1015">Disulfide bond</keyword>
<dbReference type="SUPFAM" id="SSF55486">
    <property type="entry name" value="Metalloproteases ('zincins'), catalytic domain"/>
    <property type="match status" value="1"/>
</dbReference>
<dbReference type="CDD" id="cd04275">
    <property type="entry name" value="ZnMc_pappalysin_like"/>
    <property type="match status" value="1"/>
</dbReference>
<dbReference type="STRING" id="41688.A0A2N3N2T9"/>
<keyword evidence="12" id="KW-1185">Reference proteome</keyword>
<evidence type="ECO:0000256" key="7">
    <source>
        <dbReference type="ARBA" id="ARBA00022833"/>
    </source>
</evidence>
<evidence type="ECO:0000256" key="2">
    <source>
        <dbReference type="ARBA" id="ARBA00008721"/>
    </source>
</evidence>
<evidence type="ECO:0000256" key="4">
    <source>
        <dbReference type="ARBA" id="ARBA00022723"/>
    </source>
</evidence>
<evidence type="ECO:0000256" key="9">
    <source>
        <dbReference type="ARBA" id="ARBA00023157"/>
    </source>
</evidence>
<dbReference type="PANTHER" id="PTHR47466">
    <property type="match status" value="1"/>
</dbReference>
<feature type="non-terminal residue" evidence="11">
    <location>
        <position position="1"/>
    </location>
</feature>
<keyword evidence="8" id="KW-0482">Metalloprotease</keyword>
<dbReference type="GO" id="GO:0006508">
    <property type="term" value="P:proteolysis"/>
    <property type="evidence" value="ECO:0007669"/>
    <property type="project" value="UniProtKB-KW"/>
</dbReference>
<comment type="caution">
    <text evidence="11">The sequence shown here is derived from an EMBL/GenBank/DDBJ whole genome shotgun (WGS) entry which is preliminary data.</text>
</comment>
<feature type="domain" description="Peptidase M43 pregnancy-associated plasma-A" evidence="10">
    <location>
        <begin position="203"/>
        <end position="291"/>
    </location>
</feature>
<dbReference type="InterPro" id="IPR024079">
    <property type="entry name" value="MetalloPept_cat_dom_sf"/>
</dbReference>